<sequence>MHSEVKTFGGWPGVKKGSKAEILRQRDIKSEVLSQASLYVAGQLRNSLDFQDPQNQLQPSLGTPNDIFLVQFIFSCIERGLYNCIVTSKMTLTAEPVAGAVWIWTWQLSDQARPMLSEARLKAERLGRSIRERVATNALFWNMSHLEEFCGLVERDCLGMLLVFSLLWRPMDIRRVMLRSLTTWATQRLPLDGERLLRDFFQNTTSSLSVTEMLELCMDKRDVGNVYIRFMQELSDSAFFD</sequence>
<accession>A0A8C7CYH4</accession>
<evidence type="ECO:0000313" key="2">
    <source>
        <dbReference type="Proteomes" id="UP000694557"/>
    </source>
</evidence>
<keyword evidence="2" id="KW-1185">Reference proteome</keyword>
<reference evidence="1" key="2">
    <citation type="submission" date="2025-09" db="UniProtKB">
        <authorList>
            <consortium name="Ensembl"/>
        </authorList>
    </citation>
    <scope>IDENTIFICATION</scope>
</reference>
<dbReference type="InterPro" id="IPR027985">
    <property type="entry name" value="Rab15_effector"/>
</dbReference>
<dbReference type="Ensembl" id="ENSOKIT00005014354.1">
    <property type="protein sequence ID" value="ENSOKIP00005013463.1"/>
    <property type="gene ID" value="ENSOKIG00005006083.1"/>
</dbReference>
<reference evidence="1" key="1">
    <citation type="submission" date="2025-08" db="UniProtKB">
        <authorList>
            <consortium name="Ensembl"/>
        </authorList>
    </citation>
    <scope>IDENTIFICATION</scope>
</reference>
<proteinExistence type="predicted"/>
<dbReference type="GO" id="GO:0001881">
    <property type="term" value="P:receptor recycling"/>
    <property type="evidence" value="ECO:0007669"/>
    <property type="project" value="InterPro"/>
</dbReference>
<name>A0A8C7CYH4_ONCKI</name>
<dbReference type="Pfam" id="PF15208">
    <property type="entry name" value="Rab15_effector"/>
    <property type="match status" value="1"/>
</dbReference>
<evidence type="ECO:0000313" key="1">
    <source>
        <dbReference type="Ensembl" id="ENSOKIP00005013463.1"/>
    </source>
</evidence>
<dbReference type="GeneTree" id="ENSGT00390000005178"/>
<organism evidence="1 2">
    <name type="scientific">Oncorhynchus kisutch</name>
    <name type="common">Coho salmon</name>
    <name type="synonym">Salmo kisutch</name>
    <dbReference type="NCBI Taxonomy" id="8019"/>
    <lineage>
        <taxon>Eukaryota</taxon>
        <taxon>Metazoa</taxon>
        <taxon>Chordata</taxon>
        <taxon>Craniata</taxon>
        <taxon>Vertebrata</taxon>
        <taxon>Euteleostomi</taxon>
        <taxon>Actinopterygii</taxon>
        <taxon>Neopterygii</taxon>
        <taxon>Teleostei</taxon>
        <taxon>Protacanthopterygii</taxon>
        <taxon>Salmoniformes</taxon>
        <taxon>Salmonidae</taxon>
        <taxon>Salmoninae</taxon>
        <taxon>Oncorhynchus</taxon>
    </lineage>
</organism>
<protein>
    <submittedName>
        <fullName evidence="1">RAB15 effector protein</fullName>
    </submittedName>
</protein>
<gene>
    <name evidence="1" type="primary">REP15</name>
</gene>
<dbReference type="Proteomes" id="UP000694557">
    <property type="component" value="Unassembled WGS sequence"/>
</dbReference>
<dbReference type="AlphaFoldDB" id="A0A8C7CYH4"/>
<dbReference type="PANTHER" id="PTHR36682">
    <property type="entry name" value="RAB15 EFFECTOR PROTEIN"/>
    <property type="match status" value="1"/>
</dbReference>
<dbReference type="PANTHER" id="PTHR36682:SF1">
    <property type="entry name" value="RAB15 EFFECTOR PROTEIN"/>
    <property type="match status" value="1"/>
</dbReference>